<dbReference type="InterPro" id="IPR019886">
    <property type="entry name" value="Na_symporter_ssu"/>
</dbReference>
<dbReference type="AlphaFoldDB" id="A0A550J6A3"/>
<evidence type="ECO:0000313" key="4">
    <source>
        <dbReference type="Proteomes" id="UP000317155"/>
    </source>
</evidence>
<reference evidence="3 4" key="1">
    <citation type="submission" date="2019-07" db="EMBL/GenBank/DDBJ databases">
        <title>Insights of Desulfuromonas acetexigens electromicrobiology.</title>
        <authorList>
            <person name="Katuri K."/>
            <person name="Sapireddy V."/>
            <person name="Shaw D.R."/>
            <person name="Saikaly P."/>
        </authorList>
    </citation>
    <scope>NUCLEOTIDE SEQUENCE [LARGE SCALE GENOMIC DNA]</scope>
    <source>
        <strain evidence="3 4">2873</strain>
    </source>
</reference>
<gene>
    <name evidence="3" type="ORF">FL622_15050</name>
</gene>
<keyword evidence="1" id="KW-1133">Transmembrane helix</keyword>
<organism evidence="3 4">
    <name type="scientific">Trichloromonas acetexigens</name>
    <dbReference type="NCBI Taxonomy" id="38815"/>
    <lineage>
        <taxon>Bacteria</taxon>
        <taxon>Pseudomonadati</taxon>
        <taxon>Thermodesulfobacteriota</taxon>
        <taxon>Desulfuromonadia</taxon>
        <taxon>Desulfuromonadales</taxon>
        <taxon>Trichloromonadaceae</taxon>
        <taxon>Trichloromonas</taxon>
    </lineage>
</organism>
<evidence type="ECO:0000313" key="3">
    <source>
        <dbReference type="EMBL" id="TRO78788.1"/>
    </source>
</evidence>
<feature type="transmembrane region" description="Helical" evidence="1">
    <location>
        <begin position="72"/>
        <end position="95"/>
    </location>
</feature>
<keyword evidence="4" id="KW-1185">Reference proteome</keyword>
<sequence length="105" mass="12075">MKMAAKERVYVNFFRPSSANMKAEARIAAIVILFWALLSYLLPLCIFLAGMSDPAGMGESFFTRTRFLGFPLHYWLIAQGCTIGYILLCKLYCLLWDRKVSRLPR</sequence>
<name>A0A550J6A3_9BACT</name>
<feature type="transmembrane region" description="Helical" evidence="1">
    <location>
        <begin position="27"/>
        <end position="52"/>
    </location>
</feature>
<dbReference type="OrthoDB" id="5402363at2"/>
<dbReference type="Proteomes" id="UP000317155">
    <property type="component" value="Unassembled WGS sequence"/>
</dbReference>
<keyword evidence="1" id="KW-0472">Membrane</keyword>
<evidence type="ECO:0000256" key="1">
    <source>
        <dbReference type="SAM" id="Phobius"/>
    </source>
</evidence>
<feature type="domain" description="Sodium symporter small subunit" evidence="2">
    <location>
        <begin position="20"/>
        <end position="98"/>
    </location>
</feature>
<keyword evidence="1" id="KW-0812">Transmembrane</keyword>
<protein>
    <submittedName>
        <fullName evidence="3">DUF4212 domain-containing protein</fullName>
    </submittedName>
</protein>
<accession>A0A550J6A3</accession>
<dbReference type="Pfam" id="PF13937">
    <property type="entry name" value="DUF4212"/>
    <property type="match status" value="1"/>
</dbReference>
<dbReference type="NCBIfam" id="TIGR03647">
    <property type="entry name" value="Na_symport_sm"/>
    <property type="match status" value="1"/>
</dbReference>
<evidence type="ECO:0000259" key="2">
    <source>
        <dbReference type="Pfam" id="PF13937"/>
    </source>
</evidence>
<comment type="caution">
    <text evidence="3">The sequence shown here is derived from an EMBL/GenBank/DDBJ whole genome shotgun (WGS) entry which is preliminary data.</text>
</comment>
<dbReference type="EMBL" id="VJVV01000014">
    <property type="protein sequence ID" value="TRO78788.1"/>
    <property type="molecule type" value="Genomic_DNA"/>
</dbReference>
<proteinExistence type="predicted"/>